<evidence type="ECO:0000313" key="2">
    <source>
        <dbReference type="EMBL" id="MBC5726678.1"/>
    </source>
</evidence>
<dbReference type="AlphaFoldDB" id="A0A923LXT7"/>
<feature type="domain" description="Helix-turn-helix" evidence="1">
    <location>
        <begin position="10"/>
        <end position="51"/>
    </location>
</feature>
<accession>A0A923LXT7</accession>
<organism evidence="2 3">
    <name type="scientific">Agathobaculum faecis</name>
    <dbReference type="NCBI Taxonomy" id="2763013"/>
    <lineage>
        <taxon>Bacteria</taxon>
        <taxon>Bacillati</taxon>
        <taxon>Bacillota</taxon>
        <taxon>Clostridia</taxon>
        <taxon>Eubacteriales</taxon>
        <taxon>Butyricicoccaceae</taxon>
        <taxon>Agathobaculum</taxon>
    </lineage>
</organism>
<name>A0A923LXT7_9FIRM</name>
<dbReference type="EMBL" id="JACOPL010000023">
    <property type="protein sequence ID" value="MBC5726678.1"/>
    <property type="molecule type" value="Genomic_DNA"/>
</dbReference>
<reference evidence="2" key="1">
    <citation type="submission" date="2020-08" db="EMBL/GenBank/DDBJ databases">
        <title>Genome public.</title>
        <authorList>
            <person name="Liu C."/>
            <person name="Sun Q."/>
        </authorList>
    </citation>
    <scope>NUCLEOTIDE SEQUENCE</scope>
    <source>
        <strain evidence="2">NSJ-28</strain>
    </source>
</reference>
<dbReference type="InterPro" id="IPR041657">
    <property type="entry name" value="HTH_17"/>
</dbReference>
<proteinExistence type="predicted"/>
<comment type="caution">
    <text evidence="2">The sequence shown here is derived from an EMBL/GenBank/DDBJ whole genome shotgun (WGS) entry which is preliminary data.</text>
</comment>
<keyword evidence="3" id="KW-1185">Reference proteome</keyword>
<sequence>MDKSTYSALELAILLGVSRSAAYNLMHRADFPSFRIGKRLLVKRDKLIERLDVQDKTTHGYPTCSQTVAADRINNK</sequence>
<evidence type="ECO:0000259" key="1">
    <source>
        <dbReference type="Pfam" id="PF12728"/>
    </source>
</evidence>
<dbReference type="Proteomes" id="UP000606499">
    <property type="component" value="Unassembled WGS sequence"/>
</dbReference>
<protein>
    <submittedName>
        <fullName evidence="2">Helix-turn-helix domain-containing protein</fullName>
    </submittedName>
</protein>
<evidence type="ECO:0000313" key="3">
    <source>
        <dbReference type="Proteomes" id="UP000606499"/>
    </source>
</evidence>
<dbReference type="Pfam" id="PF12728">
    <property type="entry name" value="HTH_17"/>
    <property type="match status" value="1"/>
</dbReference>
<gene>
    <name evidence="2" type="ORF">H8S45_14595</name>
</gene>
<dbReference type="RefSeq" id="WP_054328329.1">
    <property type="nucleotide sequence ID" value="NZ_JACOPL010000023.1"/>
</dbReference>